<dbReference type="Proteomes" id="UP000295443">
    <property type="component" value="Unassembled WGS sequence"/>
</dbReference>
<dbReference type="Pfam" id="PF10093">
    <property type="entry name" value="EarP"/>
    <property type="match status" value="1"/>
</dbReference>
<evidence type="ECO:0000256" key="7">
    <source>
        <dbReference type="ARBA" id="ARBA00048472"/>
    </source>
</evidence>
<evidence type="ECO:0000313" key="9">
    <source>
        <dbReference type="EMBL" id="TCJ16194.1"/>
    </source>
</evidence>
<name>A0A4R1BGD0_9PROT</name>
<organism evidence="9 10">
    <name type="scientific">Parasulfuritortus cantonensis</name>
    <dbReference type="NCBI Taxonomy" id="2528202"/>
    <lineage>
        <taxon>Bacteria</taxon>
        <taxon>Pseudomonadati</taxon>
        <taxon>Pseudomonadota</taxon>
        <taxon>Betaproteobacteria</taxon>
        <taxon>Nitrosomonadales</taxon>
        <taxon>Thiobacillaceae</taxon>
        <taxon>Parasulfuritortus</taxon>
    </lineage>
</organism>
<evidence type="ECO:0000256" key="1">
    <source>
        <dbReference type="ARBA" id="ARBA00022676"/>
    </source>
</evidence>
<keyword evidence="1" id="KW-0328">Glycosyltransferase</keyword>
<dbReference type="OrthoDB" id="209085at2"/>
<dbReference type="AlphaFoldDB" id="A0A4R1BGD0"/>
<accession>A0A4R1BGD0</accession>
<comment type="catalytic activity">
    <reaction evidence="7">
        <text>dTDP-beta-L-rhamnose + L-arginyl-[protein] = N(omega)-(alpha-L-rhamnosyl)-L-arginyl-[protein] + dTDP + H(+)</text>
        <dbReference type="Rhea" id="RHEA:66692"/>
        <dbReference type="Rhea" id="RHEA-COMP:10532"/>
        <dbReference type="Rhea" id="RHEA-COMP:17096"/>
        <dbReference type="ChEBI" id="CHEBI:15378"/>
        <dbReference type="ChEBI" id="CHEBI:29965"/>
        <dbReference type="ChEBI" id="CHEBI:57510"/>
        <dbReference type="ChEBI" id="CHEBI:58369"/>
        <dbReference type="ChEBI" id="CHEBI:167445"/>
    </reaction>
    <physiologicalReaction direction="left-to-right" evidence="7">
        <dbReference type="Rhea" id="RHEA:66693"/>
    </physiologicalReaction>
</comment>
<proteinExistence type="inferred from homology"/>
<comment type="similarity">
    <text evidence="4">Belongs to the glycosyltransferase 104 family.</text>
</comment>
<reference evidence="9 10" key="1">
    <citation type="submission" date="2019-03" db="EMBL/GenBank/DDBJ databases">
        <title>Genome sequence of Thiobacillaceae bacterium LSR1, a sulfur-oxidizing bacterium isolated from freshwater sediment.</title>
        <authorList>
            <person name="Li S."/>
        </authorList>
    </citation>
    <scope>NUCLEOTIDE SEQUENCE [LARGE SCALE GENOMIC DNA]</scope>
    <source>
        <strain evidence="9 10">LSR1</strain>
    </source>
</reference>
<feature type="region of interest" description="Disordered" evidence="8">
    <location>
        <begin position="92"/>
        <end position="114"/>
    </location>
</feature>
<dbReference type="GO" id="GO:0106361">
    <property type="term" value="F:protein-arginine rhamnosyltransferase activity"/>
    <property type="evidence" value="ECO:0007669"/>
    <property type="project" value="InterPro"/>
</dbReference>
<evidence type="ECO:0000256" key="6">
    <source>
        <dbReference type="ARBA" id="ARBA00030025"/>
    </source>
</evidence>
<keyword evidence="2" id="KW-0808">Transferase</keyword>
<sequence>MRPGYDWDLFCAVVDNYGDIGITWRLARQLASEHRLRVRLWVDDLAAFGACARRSIRTWTSRPARASRSALARPFPRWPNLPTSCRGLACHLPGPTSRPMAETPVKRSGLTSNT</sequence>
<evidence type="ECO:0000313" key="10">
    <source>
        <dbReference type="Proteomes" id="UP000295443"/>
    </source>
</evidence>
<dbReference type="InterPro" id="IPR016633">
    <property type="entry name" value="EarP"/>
</dbReference>
<evidence type="ECO:0000256" key="8">
    <source>
        <dbReference type="SAM" id="MobiDB-lite"/>
    </source>
</evidence>
<evidence type="ECO:0000256" key="5">
    <source>
        <dbReference type="ARBA" id="ARBA00024416"/>
    </source>
</evidence>
<comment type="caution">
    <text evidence="9">The sequence shown here is derived from an EMBL/GenBank/DDBJ whole genome shotgun (WGS) entry which is preliminary data.</text>
</comment>
<gene>
    <name evidence="9" type="ORF">EZJ19_05635</name>
</gene>
<evidence type="ECO:0000256" key="4">
    <source>
        <dbReference type="ARBA" id="ARBA00024346"/>
    </source>
</evidence>
<comment type="function">
    <text evidence="3">Protein-arginine rhamnosyltransferase that catalyzes the transfer of a single rhamnose to elongation factor P (EF-P) on 'Lys-32', a modification required for EF-P-dependent rescue of polyproline stalled ribosomes.</text>
</comment>
<evidence type="ECO:0000256" key="3">
    <source>
        <dbReference type="ARBA" id="ARBA00024303"/>
    </source>
</evidence>
<dbReference type="EMBL" id="SJZB01000019">
    <property type="protein sequence ID" value="TCJ16194.1"/>
    <property type="molecule type" value="Genomic_DNA"/>
</dbReference>
<keyword evidence="10" id="KW-1185">Reference proteome</keyword>
<evidence type="ECO:0000256" key="2">
    <source>
        <dbReference type="ARBA" id="ARBA00022679"/>
    </source>
</evidence>
<protein>
    <recommendedName>
        <fullName evidence="5">Protein-arginine rhamnosyltransferase</fullName>
    </recommendedName>
    <alternativeName>
        <fullName evidence="6">EF-P arginine rhamnosyltransferase</fullName>
    </alternativeName>
</protein>